<evidence type="ECO:0000256" key="1">
    <source>
        <dbReference type="ARBA" id="ARBA00004653"/>
    </source>
</evidence>
<dbReference type="Proteomes" id="UP001153555">
    <property type="component" value="Unassembled WGS sequence"/>
</dbReference>
<evidence type="ECO:0000259" key="11">
    <source>
        <dbReference type="Pfam" id="PF13632"/>
    </source>
</evidence>
<evidence type="ECO:0000256" key="9">
    <source>
        <dbReference type="ARBA" id="ARBA00061151"/>
    </source>
</evidence>
<keyword evidence="2" id="KW-0328">Glycosyltransferase</keyword>
<evidence type="ECO:0000256" key="4">
    <source>
        <dbReference type="ARBA" id="ARBA00022692"/>
    </source>
</evidence>
<dbReference type="Pfam" id="PF13632">
    <property type="entry name" value="Glyco_trans_2_3"/>
    <property type="match status" value="1"/>
</dbReference>
<keyword evidence="6" id="KW-0333">Golgi apparatus</keyword>
<evidence type="ECO:0000313" key="13">
    <source>
        <dbReference type="Proteomes" id="UP001153555"/>
    </source>
</evidence>
<dbReference type="GO" id="GO:0016757">
    <property type="term" value="F:glycosyltransferase activity"/>
    <property type="evidence" value="ECO:0007669"/>
    <property type="project" value="UniProtKB-KW"/>
</dbReference>
<dbReference type="PANTHER" id="PTHR32044">
    <property type="entry name" value="GLUCOMANNAN 4-BETA-MANNOSYLTRANSFERASE 9"/>
    <property type="match status" value="1"/>
</dbReference>
<dbReference type="GO" id="GO:0071555">
    <property type="term" value="P:cell wall organization"/>
    <property type="evidence" value="ECO:0007669"/>
    <property type="project" value="UniProtKB-KW"/>
</dbReference>
<dbReference type="AlphaFoldDB" id="A0A9N7NFU3"/>
<evidence type="ECO:0000256" key="5">
    <source>
        <dbReference type="ARBA" id="ARBA00022989"/>
    </source>
</evidence>
<evidence type="ECO:0000256" key="3">
    <source>
        <dbReference type="ARBA" id="ARBA00022679"/>
    </source>
</evidence>
<feature type="transmembrane region" description="Helical" evidence="10">
    <location>
        <begin position="176"/>
        <end position="201"/>
    </location>
</feature>
<dbReference type="SUPFAM" id="SSF53448">
    <property type="entry name" value="Nucleotide-diphospho-sugar transferases"/>
    <property type="match status" value="1"/>
</dbReference>
<protein>
    <submittedName>
        <fullName evidence="12">Probable xyloglucan glycosyltransferase 6</fullName>
    </submittedName>
</protein>
<dbReference type="InterPro" id="IPR001173">
    <property type="entry name" value="Glyco_trans_2-like"/>
</dbReference>
<dbReference type="FunFam" id="3.90.550.10:FF:000007">
    <property type="entry name" value="probable xyloglucan glycosyltransferase 5"/>
    <property type="match status" value="1"/>
</dbReference>
<dbReference type="GO" id="GO:0000139">
    <property type="term" value="C:Golgi membrane"/>
    <property type="evidence" value="ECO:0007669"/>
    <property type="project" value="UniProtKB-SubCell"/>
</dbReference>
<accession>A0A9N7NFU3</accession>
<evidence type="ECO:0000256" key="8">
    <source>
        <dbReference type="ARBA" id="ARBA00023316"/>
    </source>
</evidence>
<keyword evidence="4 10" id="KW-0812">Transmembrane</keyword>
<evidence type="ECO:0000256" key="2">
    <source>
        <dbReference type="ARBA" id="ARBA00022676"/>
    </source>
</evidence>
<evidence type="ECO:0000256" key="7">
    <source>
        <dbReference type="ARBA" id="ARBA00023136"/>
    </source>
</evidence>
<keyword evidence="3" id="KW-0808">Transferase</keyword>
<feature type="transmembrane region" description="Helical" evidence="10">
    <location>
        <begin position="636"/>
        <end position="655"/>
    </location>
</feature>
<dbReference type="GO" id="GO:0048868">
    <property type="term" value="P:pollen tube development"/>
    <property type="evidence" value="ECO:0007669"/>
    <property type="project" value="UniProtKB-ARBA"/>
</dbReference>
<name>A0A9N7NFU3_STRHE</name>
<comment type="subcellular location">
    <subcellularLocation>
        <location evidence="1">Golgi apparatus membrane</location>
        <topology evidence="1">Multi-pass membrane protein</topology>
    </subcellularLocation>
</comment>
<keyword evidence="7 10" id="KW-0472">Membrane</keyword>
<feature type="transmembrane region" description="Helical" evidence="10">
    <location>
        <begin position="489"/>
        <end position="518"/>
    </location>
</feature>
<organism evidence="12 13">
    <name type="scientific">Striga hermonthica</name>
    <name type="common">Purple witchweed</name>
    <name type="synonym">Buchnera hermonthica</name>
    <dbReference type="NCBI Taxonomy" id="68872"/>
    <lineage>
        <taxon>Eukaryota</taxon>
        <taxon>Viridiplantae</taxon>
        <taxon>Streptophyta</taxon>
        <taxon>Embryophyta</taxon>
        <taxon>Tracheophyta</taxon>
        <taxon>Spermatophyta</taxon>
        <taxon>Magnoliopsida</taxon>
        <taxon>eudicotyledons</taxon>
        <taxon>Gunneridae</taxon>
        <taxon>Pentapetalae</taxon>
        <taxon>asterids</taxon>
        <taxon>lamiids</taxon>
        <taxon>Lamiales</taxon>
        <taxon>Orobanchaceae</taxon>
        <taxon>Buchnereae</taxon>
        <taxon>Striga</taxon>
    </lineage>
</organism>
<keyword evidence="5 10" id="KW-1133">Transmembrane helix</keyword>
<feature type="transmembrane region" description="Helical" evidence="10">
    <location>
        <begin position="116"/>
        <end position="136"/>
    </location>
</feature>
<dbReference type="Gene3D" id="3.90.550.10">
    <property type="entry name" value="Spore Coat Polysaccharide Biosynthesis Protein SpsA, Chain A"/>
    <property type="match status" value="1"/>
</dbReference>
<reference evidence="12" key="1">
    <citation type="submission" date="2019-12" db="EMBL/GenBank/DDBJ databases">
        <authorList>
            <person name="Scholes J."/>
        </authorList>
    </citation>
    <scope>NUCLEOTIDE SEQUENCE</scope>
</reference>
<dbReference type="EMBL" id="CACSLK010027773">
    <property type="protein sequence ID" value="CAA0828987.1"/>
    <property type="molecule type" value="Genomic_DNA"/>
</dbReference>
<comment type="caution">
    <text evidence="12">The sequence shown here is derived from an EMBL/GenBank/DDBJ whole genome shotgun (WGS) entry which is preliminary data.</text>
</comment>
<evidence type="ECO:0000256" key="6">
    <source>
        <dbReference type="ARBA" id="ARBA00023034"/>
    </source>
</evidence>
<dbReference type="OrthoDB" id="72851at2759"/>
<proteinExistence type="inferred from homology"/>
<keyword evidence="13" id="KW-1185">Reference proteome</keyword>
<feature type="domain" description="Glycosyltransferase 2-like" evidence="11">
    <location>
        <begin position="323"/>
        <end position="516"/>
    </location>
</feature>
<keyword evidence="8" id="KW-0961">Cell wall biogenesis/degradation</keyword>
<dbReference type="PANTHER" id="PTHR32044:SF67">
    <property type="entry name" value="XYLOGLUCAN GLYCOSYLTRANSFERASE 6-RELATED"/>
    <property type="match status" value="1"/>
</dbReference>
<gene>
    <name evidence="12" type="ORF">SHERM_24580</name>
</gene>
<comment type="similarity">
    <text evidence="9">Belongs to the glycosyltransferase 2 family. Plant cellulose synthase-like C subfamily.</text>
</comment>
<evidence type="ECO:0000256" key="10">
    <source>
        <dbReference type="SAM" id="Phobius"/>
    </source>
</evidence>
<evidence type="ECO:0000313" key="12">
    <source>
        <dbReference type="EMBL" id="CAA0828987.1"/>
    </source>
</evidence>
<dbReference type="InterPro" id="IPR029044">
    <property type="entry name" value="Nucleotide-diphossugar_trans"/>
</dbReference>
<dbReference type="GO" id="GO:0099402">
    <property type="term" value="P:plant organ development"/>
    <property type="evidence" value="ECO:0007669"/>
    <property type="project" value="UniProtKB-ARBA"/>
</dbReference>
<sequence length="682" mass="78263">MSRPPNYEFQEWWNKQRSKDRADDPFCSSASEDIRFLAVNIHSTTSSDASAFAAAEKDRSRSARQLSWIYLLKFNQIAYSLSSLPGRFLSLARTAKRRISSASHGSRSESSNFYKIIKFFLILSVCLLFIELVAYYRGWLFSPPTLEAGLEFSVEYIYAKWLEVRAKYLGPLLQSLTNVCIVLFLIQSVDRFVLVLGCFYIKIRGLRPAAKLNYKQDAEKGSINVADYPMVMVQIPMCNEREVYQQSIAAVCVQDWPRERMLVQVLDDSDDTDVQSVIKAEVHKWQHRGVHIIYRHRLIRTGYKAGNLRSAMSCDYVKNYEFVAIFDADFQPARDFLKNTIPYFKGKDDLALVQTRWAFVNKEENLLTRLQNINLAFHFEVEQQVNGWFLNFFGFNGTAGVWRIKAIEDCGGWMDRTTVEDMDIAVRAHLCGWKFIYLNDVKCLCELPESYEAYKKQQHRWHSGPMQLFRLSFYSILHAKVSLMKKANLILLFFLLRKLILPLYSFTLFCIILPLTMFLPEAQLPPWVVCYMPGLVSILNILPSPQSFPFIVPYLLFENTMSVTKFNAMVSGLFQLGSSYEWIVTKKLGRSSEADLLAIAVNGTAEKCQVARSSSDSGLSKLGGMNKKSGKRRNRLYRKELALSFILLTASVRSLMSAQGIHFYFLLFQGITFLVVGLDLIG</sequence>